<dbReference type="RefSeq" id="WP_095267139.1">
    <property type="nucleotide sequence ID" value="NZ_NPBY01000064.1"/>
</dbReference>
<sequence>MSFIQRCTAMLALLSLLIGVSLIGGAAADASVSQPPEGAVEFAKHHFQQIVEDVVFSDVPADWGFKEEPGNITFSDLYPIYSLNADFALGQSDSLITENRQPKWVAVIFQDGQPVNAIGTELTADGHWELAEIGYPRELPGGLLNLKENELLVHDFPAEEYYVYSEPTNSVMKLEPTEGKYSLSSSQSKEQFQSLLMERYHDIDAWAEDASGGFMDAEPSQSGFRSSNALYAGISILAVGGTWLYLTKRNHSGE</sequence>
<keyword evidence="5" id="KW-1185">Reference proteome</keyword>
<reference evidence="3 4" key="1">
    <citation type="submission" date="2017-07" db="EMBL/GenBank/DDBJ databases">
        <title>Isolation and whole genome analysis of endospore-forming bacteria from heroin.</title>
        <authorList>
            <person name="Kalinowski J."/>
            <person name="Ahrens B."/>
            <person name="Al-Dilaimi A."/>
            <person name="Winkler A."/>
            <person name="Wibberg D."/>
            <person name="Schleenbecker U."/>
            <person name="Ruckert C."/>
            <person name="Wolfel R."/>
            <person name="Grass G."/>
        </authorList>
    </citation>
    <scope>NUCLEOTIDE SEQUENCE [LARGE SCALE GENOMIC DNA]</scope>
    <source>
        <strain evidence="3 4">7537-G1</strain>
    </source>
</reference>
<organism evidence="3 4">
    <name type="scientific">Paenibacillus campinasensis</name>
    <dbReference type="NCBI Taxonomy" id="66347"/>
    <lineage>
        <taxon>Bacteria</taxon>
        <taxon>Bacillati</taxon>
        <taxon>Bacillota</taxon>
        <taxon>Bacilli</taxon>
        <taxon>Bacillales</taxon>
        <taxon>Paenibacillaceae</taxon>
        <taxon>Paenibacillus</taxon>
    </lineage>
</organism>
<dbReference type="Proteomes" id="UP000215596">
    <property type="component" value="Unassembled WGS sequence"/>
</dbReference>
<name>A0A268EJZ3_9BACL</name>
<keyword evidence="1" id="KW-0732">Signal</keyword>
<evidence type="ECO:0000313" key="3">
    <source>
        <dbReference type="EMBL" id="PAD73432.1"/>
    </source>
</evidence>
<dbReference type="AlphaFoldDB" id="A0A268EJZ3"/>
<dbReference type="Proteomes" id="UP000435177">
    <property type="component" value="Unassembled WGS sequence"/>
</dbReference>
<protein>
    <submittedName>
        <fullName evidence="3">Uncharacterized protein</fullName>
    </submittedName>
</protein>
<comment type="caution">
    <text evidence="3">The sequence shown here is derived from an EMBL/GenBank/DDBJ whole genome shotgun (WGS) entry which is preliminary data.</text>
</comment>
<evidence type="ECO:0000313" key="5">
    <source>
        <dbReference type="Proteomes" id="UP000435177"/>
    </source>
</evidence>
<evidence type="ECO:0000256" key="1">
    <source>
        <dbReference type="SAM" id="SignalP"/>
    </source>
</evidence>
<reference evidence="2 5" key="2">
    <citation type="submission" date="2019-11" db="EMBL/GenBank/DDBJ databases">
        <title>Draft genome sequences of five Paenibacillus species of dairy origin.</title>
        <authorList>
            <person name="Olajide A.M."/>
            <person name="Chen S."/>
            <person name="Lapointe G."/>
        </authorList>
    </citation>
    <scope>NUCLEOTIDE SEQUENCE [LARGE SCALE GENOMIC DNA]</scope>
    <source>
        <strain evidence="2 5">3CS1</strain>
    </source>
</reference>
<evidence type="ECO:0000313" key="2">
    <source>
        <dbReference type="EMBL" id="MUG67323.1"/>
    </source>
</evidence>
<feature type="signal peptide" evidence="1">
    <location>
        <begin position="1"/>
        <end position="26"/>
    </location>
</feature>
<accession>A0A268EJZ3</accession>
<dbReference type="EMBL" id="WOAA01000013">
    <property type="protein sequence ID" value="MUG67323.1"/>
    <property type="molecule type" value="Genomic_DNA"/>
</dbReference>
<dbReference type="EMBL" id="NPBY01000064">
    <property type="protein sequence ID" value="PAD73432.1"/>
    <property type="molecule type" value="Genomic_DNA"/>
</dbReference>
<evidence type="ECO:0000313" key="4">
    <source>
        <dbReference type="Proteomes" id="UP000215596"/>
    </source>
</evidence>
<dbReference type="OrthoDB" id="2840682at2"/>
<feature type="chain" id="PRO_5038413885" evidence="1">
    <location>
        <begin position="27"/>
        <end position="254"/>
    </location>
</feature>
<gene>
    <name evidence="3" type="ORF">CHH67_19955</name>
    <name evidence="2" type="ORF">GNP94_15150</name>
</gene>
<proteinExistence type="predicted"/>